<dbReference type="AlphaFoldDB" id="A0A9N9GEJ8"/>
<organism evidence="1 2">
    <name type="scientific">Paraglomus brasilianum</name>
    <dbReference type="NCBI Taxonomy" id="144538"/>
    <lineage>
        <taxon>Eukaryota</taxon>
        <taxon>Fungi</taxon>
        <taxon>Fungi incertae sedis</taxon>
        <taxon>Mucoromycota</taxon>
        <taxon>Glomeromycotina</taxon>
        <taxon>Glomeromycetes</taxon>
        <taxon>Paraglomerales</taxon>
        <taxon>Paraglomeraceae</taxon>
        <taxon>Paraglomus</taxon>
    </lineage>
</organism>
<proteinExistence type="predicted"/>
<protein>
    <submittedName>
        <fullName evidence="1">7741_t:CDS:1</fullName>
    </submittedName>
</protein>
<dbReference type="Proteomes" id="UP000789739">
    <property type="component" value="Unassembled WGS sequence"/>
</dbReference>
<evidence type="ECO:0000313" key="2">
    <source>
        <dbReference type="Proteomes" id="UP000789739"/>
    </source>
</evidence>
<evidence type="ECO:0000313" key="1">
    <source>
        <dbReference type="EMBL" id="CAG8601939.1"/>
    </source>
</evidence>
<accession>A0A9N9GEJ8</accession>
<sequence length="209" mass="23610">MNNINNDYVGHYTNVHYQPCYPKDFVDSTNPPTQMPTNLLGQSHTQGFRPFAASFPLFHNVDMTSMNSMEYRNTRNTENYTGNHAQYQDNPSAFYFYPGSVNTQNGQLNTLRSDQVETHTNSSCPLPISFQTLCGRDVLHSDTTGNHVQHFGMTNNTNNTCVSYIFTRIPTSNEYVVTREERTQSIVGRISAAASIGEMLALTRSEKEN</sequence>
<keyword evidence="2" id="KW-1185">Reference proteome</keyword>
<dbReference type="EMBL" id="CAJVPI010001229">
    <property type="protein sequence ID" value="CAG8601939.1"/>
    <property type="molecule type" value="Genomic_DNA"/>
</dbReference>
<name>A0A9N9GEJ8_9GLOM</name>
<gene>
    <name evidence="1" type="ORF">PBRASI_LOCUS7691</name>
</gene>
<comment type="caution">
    <text evidence="1">The sequence shown here is derived from an EMBL/GenBank/DDBJ whole genome shotgun (WGS) entry which is preliminary data.</text>
</comment>
<reference evidence="1" key="1">
    <citation type="submission" date="2021-06" db="EMBL/GenBank/DDBJ databases">
        <authorList>
            <person name="Kallberg Y."/>
            <person name="Tangrot J."/>
            <person name="Rosling A."/>
        </authorList>
    </citation>
    <scope>NUCLEOTIDE SEQUENCE</scope>
    <source>
        <strain evidence="1">BR232B</strain>
    </source>
</reference>